<feature type="transmembrane region" description="Helical" evidence="1">
    <location>
        <begin position="81"/>
        <end position="100"/>
    </location>
</feature>
<reference evidence="3 4" key="1">
    <citation type="submission" date="2020-08" db="EMBL/GenBank/DDBJ databases">
        <title>Genomic Encyclopedia of Type Strains, Phase IV (KMG-IV): sequencing the most valuable type-strain genomes for metagenomic binning, comparative biology and taxonomic classification.</title>
        <authorList>
            <person name="Goeker M."/>
        </authorList>
    </citation>
    <scope>NUCLEOTIDE SEQUENCE [LARGE SCALE GENOMIC DNA]</scope>
    <source>
        <strain evidence="3 4">DSM 14552</strain>
    </source>
</reference>
<dbReference type="PANTHER" id="PTHR30373:SF8">
    <property type="entry name" value="BLL7265 PROTEIN"/>
    <property type="match status" value="1"/>
</dbReference>
<dbReference type="AlphaFoldDB" id="A0A7W5ZTJ5"/>
<feature type="transmembrane region" description="Helical" evidence="1">
    <location>
        <begin position="39"/>
        <end position="61"/>
    </location>
</feature>
<dbReference type="RefSeq" id="WP_246385403.1">
    <property type="nucleotide sequence ID" value="NZ_JACICY010000001.1"/>
</dbReference>
<dbReference type="Gene3D" id="3.10.310.50">
    <property type="match status" value="1"/>
</dbReference>
<keyword evidence="4" id="KW-1185">Reference proteome</keyword>
<proteinExistence type="predicted"/>
<keyword evidence="1" id="KW-1133">Transmembrane helix</keyword>
<protein>
    <submittedName>
        <fullName evidence="3">Putative membrane protein</fullName>
    </submittedName>
</protein>
<dbReference type="Proteomes" id="UP000562395">
    <property type="component" value="Unassembled WGS sequence"/>
</dbReference>
<evidence type="ECO:0000313" key="4">
    <source>
        <dbReference type="Proteomes" id="UP000562395"/>
    </source>
</evidence>
<organism evidence="3 4">
    <name type="scientific">Novosphingobium hassiacum</name>
    <dbReference type="NCBI Taxonomy" id="173676"/>
    <lineage>
        <taxon>Bacteria</taxon>
        <taxon>Pseudomonadati</taxon>
        <taxon>Pseudomonadota</taxon>
        <taxon>Alphaproteobacteria</taxon>
        <taxon>Sphingomonadales</taxon>
        <taxon>Sphingomonadaceae</taxon>
        <taxon>Novosphingobium</taxon>
    </lineage>
</organism>
<comment type="caution">
    <text evidence="3">The sequence shown here is derived from an EMBL/GenBank/DDBJ whole genome shotgun (WGS) entry which is preliminary data.</text>
</comment>
<dbReference type="PANTHER" id="PTHR30373">
    <property type="entry name" value="UPF0603 PROTEIN YGCG"/>
    <property type="match status" value="1"/>
</dbReference>
<sequence>MTEADHKLVSDAVAAAEMHSAGEIVTIVTPRSDSYRDVALVWSALVAFVALCALEIGAGFYLPLVERLLGLWAFEWTPRAVLGLALIVGTIKFLAMYLLMRFTPLGAWLTPKRVSNARVRERALTCFRVGAESRTTGHTGVLIYLSLAEHRAEIIADAAIASRVSPETWGVAMKAMLDPLRQGRMAQGMAAAVGEVGTVLAEHFPRAENDRNELPDRLIEV</sequence>
<evidence type="ECO:0000256" key="1">
    <source>
        <dbReference type="SAM" id="Phobius"/>
    </source>
</evidence>
<accession>A0A7W5ZTJ5</accession>
<name>A0A7W5ZTJ5_9SPHN</name>
<dbReference type="EMBL" id="JACICY010000001">
    <property type="protein sequence ID" value="MBB3859226.1"/>
    <property type="molecule type" value="Genomic_DNA"/>
</dbReference>
<keyword evidence="1" id="KW-0472">Membrane</keyword>
<gene>
    <name evidence="3" type="ORF">GGQ88_000466</name>
</gene>
<feature type="domain" description="TPM" evidence="2">
    <location>
        <begin position="133"/>
        <end position="198"/>
    </location>
</feature>
<dbReference type="InterPro" id="IPR007621">
    <property type="entry name" value="TPM_dom"/>
</dbReference>
<dbReference type="Pfam" id="PF04536">
    <property type="entry name" value="TPM_phosphatase"/>
    <property type="match status" value="1"/>
</dbReference>
<evidence type="ECO:0000313" key="3">
    <source>
        <dbReference type="EMBL" id="MBB3859226.1"/>
    </source>
</evidence>
<keyword evidence="1" id="KW-0812">Transmembrane</keyword>
<evidence type="ECO:0000259" key="2">
    <source>
        <dbReference type="Pfam" id="PF04536"/>
    </source>
</evidence>